<proteinExistence type="predicted"/>
<accession>A0A2P4YMP6</accession>
<evidence type="ECO:0000256" key="2">
    <source>
        <dbReference type="ARBA" id="ARBA00022723"/>
    </source>
</evidence>
<evidence type="ECO:0000313" key="4">
    <source>
        <dbReference type="EMBL" id="POM79085.1"/>
    </source>
</evidence>
<feature type="domain" description="DDE Tnp4" evidence="3">
    <location>
        <begin position="143"/>
        <end position="214"/>
    </location>
</feature>
<dbReference type="GO" id="GO:0046872">
    <property type="term" value="F:metal ion binding"/>
    <property type="evidence" value="ECO:0007669"/>
    <property type="project" value="UniProtKB-KW"/>
</dbReference>
<evidence type="ECO:0000259" key="3">
    <source>
        <dbReference type="Pfam" id="PF13359"/>
    </source>
</evidence>
<dbReference type="AlphaFoldDB" id="A0A2P4YMP6"/>
<evidence type="ECO:0000256" key="1">
    <source>
        <dbReference type="ARBA" id="ARBA00001968"/>
    </source>
</evidence>
<organism evidence="4 5">
    <name type="scientific">Phytophthora palmivora</name>
    <dbReference type="NCBI Taxonomy" id="4796"/>
    <lineage>
        <taxon>Eukaryota</taxon>
        <taxon>Sar</taxon>
        <taxon>Stramenopiles</taxon>
        <taxon>Oomycota</taxon>
        <taxon>Peronosporomycetes</taxon>
        <taxon>Peronosporales</taxon>
        <taxon>Peronosporaceae</taxon>
        <taxon>Phytophthora</taxon>
    </lineage>
</organism>
<protein>
    <recommendedName>
        <fullName evidence="3">DDE Tnp4 domain-containing protein</fullName>
    </recommendedName>
</protein>
<dbReference type="OrthoDB" id="104598at2759"/>
<reference evidence="4 5" key="1">
    <citation type="journal article" date="2017" name="Genome Biol. Evol.">
        <title>Phytophthora megakarya and P. palmivora, closely related causal agents of cacao black pod rot, underwent increases in genome sizes and gene numbers by different mechanisms.</title>
        <authorList>
            <person name="Ali S.S."/>
            <person name="Shao J."/>
            <person name="Lary D.J."/>
            <person name="Kronmiller B."/>
            <person name="Shen D."/>
            <person name="Strem M.D."/>
            <person name="Amoako-Attah I."/>
            <person name="Akrofi A.Y."/>
            <person name="Begoude B.A."/>
            <person name="Ten Hoopen G.M."/>
            <person name="Coulibaly K."/>
            <person name="Kebe B.I."/>
            <person name="Melnick R.L."/>
            <person name="Guiltinan M.J."/>
            <person name="Tyler B.M."/>
            <person name="Meinhardt L.W."/>
            <person name="Bailey B.A."/>
        </authorList>
    </citation>
    <scope>NUCLEOTIDE SEQUENCE [LARGE SCALE GENOMIC DNA]</scope>
    <source>
        <strain evidence="5">sbr112.9</strain>
    </source>
</reference>
<dbReference type="InterPro" id="IPR027806">
    <property type="entry name" value="HARBI1_dom"/>
</dbReference>
<comment type="caution">
    <text evidence="4">The sequence shown here is derived from an EMBL/GenBank/DDBJ whole genome shotgun (WGS) entry which is preliminary data.</text>
</comment>
<sequence length="242" mass="27579">MEQSESIVAAVAAATGALTTTVHAAVWAISNPKQNILTLTPLAFEAMLYDAVYDEWFRQNLRCSQATFLRLRGVLRQELKDFELDQFMKEHAFEEKSWAIDVIGIFSRLYGGRCASLFIFRGILMNGPEFKVNSKRKVEFQECQAIMTPFMENDGAGLTRKQLRYNYLDSRTRVAVECAFGLWKGRFRIVNCCINTKCVKKAVGIVTATMVLHNILLGLKDDTSLEDEDDMRVSFKEEEDFV</sequence>
<gene>
    <name evidence="4" type="ORF">PHPALM_3309</name>
</gene>
<dbReference type="Proteomes" id="UP000237271">
    <property type="component" value="Unassembled WGS sequence"/>
</dbReference>
<keyword evidence="2" id="KW-0479">Metal-binding</keyword>
<name>A0A2P4YMP6_9STRA</name>
<dbReference type="Pfam" id="PF13359">
    <property type="entry name" value="DDE_Tnp_4"/>
    <property type="match status" value="1"/>
</dbReference>
<evidence type="ECO:0000313" key="5">
    <source>
        <dbReference type="Proteomes" id="UP000237271"/>
    </source>
</evidence>
<keyword evidence="5" id="KW-1185">Reference proteome</keyword>
<comment type="cofactor">
    <cofactor evidence="1">
        <name>a divalent metal cation</name>
        <dbReference type="ChEBI" id="CHEBI:60240"/>
    </cofactor>
</comment>
<dbReference type="EMBL" id="NCKW01001843">
    <property type="protein sequence ID" value="POM79085.1"/>
    <property type="molecule type" value="Genomic_DNA"/>
</dbReference>